<evidence type="ECO:0000313" key="2">
    <source>
        <dbReference type="EMBL" id="KAL2471677.1"/>
    </source>
</evidence>
<name>A0ABD1Q649_9LAMI</name>
<reference evidence="3" key="1">
    <citation type="submission" date="2024-07" db="EMBL/GenBank/DDBJ databases">
        <title>Two chromosome-level genome assemblies of Korean endemic species Abeliophyllum distichum and Forsythia ovata (Oleaceae).</title>
        <authorList>
            <person name="Jang H."/>
        </authorList>
    </citation>
    <scope>NUCLEOTIDE SEQUENCE [LARGE SCALE GENOMIC DNA]</scope>
</reference>
<feature type="region of interest" description="Disordered" evidence="1">
    <location>
        <begin position="117"/>
        <end position="153"/>
    </location>
</feature>
<keyword evidence="3" id="KW-1185">Reference proteome</keyword>
<evidence type="ECO:0000256" key="1">
    <source>
        <dbReference type="SAM" id="MobiDB-lite"/>
    </source>
</evidence>
<gene>
    <name evidence="2" type="ORF">Adt_39813</name>
</gene>
<dbReference type="AlphaFoldDB" id="A0ABD1Q649"/>
<dbReference type="PANTHER" id="PTHR33401">
    <property type="entry name" value="LIGHT-HARVESTING COMPLEX-LIKE PROTEIN OHP2, CHLOROPLASTIC"/>
    <property type="match status" value="1"/>
</dbReference>
<feature type="compositionally biased region" description="Polar residues" evidence="1">
    <location>
        <begin position="123"/>
        <end position="141"/>
    </location>
</feature>
<feature type="compositionally biased region" description="Polar residues" evidence="1">
    <location>
        <begin position="328"/>
        <end position="341"/>
    </location>
</feature>
<proteinExistence type="predicted"/>
<protein>
    <submittedName>
        <fullName evidence="2">Uncharacterized protein</fullName>
    </submittedName>
</protein>
<dbReference type="Proteomes" id="UP001604336">
    <property type="component" value="Unassembled WGS sequence"/>
</dbReference>
<organism evidence="2 3">
    <name type="scientific">Abeliophyllum distichum</name>
    <dbReference type="NCBI Taxonomy" id="126358"/>
    <lineage>
        <taxon>Eukaryota</taxon>
        <taxon>Viridiplantae</taxon>
        <taxon>Streptophyta</taxon>
        <taxon>Embryophyta</taxon>
        <taxon>Tracheophyta</taxon>
        <taxon>Spermatophyta</taxon>
        <taxon>Magnoliopsida</taxon>
        <taxon>eudicotyledons</taxon>
        <taxon>Gunneridae</taxon>
        <taxon>Pentapetalae</taxon>
        <taxon>asterids</taxon>
        <taxon>lamiids</taxon>
        <taxon>Lamiales</taxon>
        <taxon>Oleaceae</taxon>
        <taxon>Forsythieae</taxon>
        <taxon>Abeliophyllum</taxon>
    </lineage>
</organism>
<comment type="caution">
    <text evidence="2">The sequence shown here is derived from an EMBL/GenBank/DDBJ whole genome shotgun (WGS) entry which is preliminary data.</text>
</comment>
<feature type="region of interest" description="Disordered" evidence="1">
    <location>
        <begin position="275"/>
        <end position="349"/>
    </location>
</feature>
<sequence length="349" mass="38634">MLLAVEGGGFFSSSASGYSKGLTLLLLGQRKEEKPMRVTPWNQYQLVDQETDPDIQLATGKNRLVHGCASFVCFGCATAGVESPSHLKVGPTQHQEVSQGRPVYDEGKDQAHLADLLDDDTSNRSSISLKSSMKKPTNSLPVSAATGGSFGNGQETLCENSNDVTSQKERRKVQWTDTSGGELYEIREFEMSEAESDDEFDHRNQKTCACRIILNLRQSSASSSKIADFSLHLYKSPHLASASSPEDRYQYIGLVDAEQIVTPANCRLAMEKWQRRRSNQRQKEAARAYDTEARRIRGKKAKVNIPEDTPVSTSKHAGKVNPREGFTKGSSDYVQPSVNQNDFHEHDGQ</sequence>
<dbReference type="EMBL" id="JBFOLK010000012">
    <property type="protein sequence ID" value="KAL2471677.1"/>
    <property type="molecule type" value="Genomic_DNA"/>
</dbReference>
<evidence type="ECO:0000313" key="3">
    <source>
        <dbReference type="Proteomes" id="UP001604336"/>
    </source>
</evidence>
<dbReference type="PANTHER" id="PTHR33401:SF3">
    <property type="entry name" value="LOW AFFINITY POTASSIUM TRANSPORT SYSTEM PROTEIN"/>
    <property type="match status" value="1"/>
</dbReference>
<feature type="compositionally biased region" description="Basic and acidic residues" evidence="1">
    <location>
        <begin position="281"/>
        <end position="295"/>
    </location>
</feature>
<accession>A0ABD1Q649</accession>